<dbReference type="PATRIC" id="fig|452.5.peg.2014"/>
<name>A0A0W0YYJ8_LEGSP</name>
<evidence type="ECO:0000256" key="2">
    <source>
        <dbReference type="ARBA" id="ARBA00022679"/>
    </source>
</evidence>
<organism evidence="4 5">
    <name type="scientific">Legionella spiritensis</name>
    <dbReference type="NCBI Taxonomy" id="452"/>
    <lineage>
        <taxon>Bacteria</taxon>
        <taxon>Pseudomonadati</taxon>
        <taxon>Pseudomonadota</taxon>
        <taxon>Gammaproteobacteria</taxon>
        <taxon>Legionellales</taxon>
        <taxon>Legionellaceae</taxon>
        <taxon>Legionella</taxon>
    </lineage>
</organism>
<comment type="caution">
    <text evidence="4">The sequence shown here is derived from an EMBL/GenBank/DDBJ whole genome shotgun (WGS) entry which is preliminary data.</text>
</comment>
<dbReference type="Proteomes" id="UP000054877">
    <property type="component" value="Unassembled WGS sequence"/>
</dbReference>
<dbReference type="PANTHER" id="PTHR43861">
    <property type="entry name" value="TRANS-ACONITATE 2-METHYLTRANSFERASE-RELATED"/>
    <property type="match status" value="1"/>
</dbReference>
<gene>
    <name evidence="4" type="ORF">Lspi_1834</name>
</gene>
<proteinExistence type="predicted"/>
<evidence type="ECO:0000256" key="1">
    <source>
        <dbReference type="ARBA" id="ARBA00022603"/>
    </source>
</evidence>
<dbReference type="InterPro" id="IPR041698">
    <property type="entry name" value="Methyltransf_25"/>
</dbReference>
<accession>A0A0W0YYJ8</accession>
<dbReference type="CDD" id="cd02440">
    <property type="entry name" value="AdoMet_MTases"/>
    <property type="match status" value="1"/>
</dbReference>
<dbReference type="PANTHER" id="PTHR43861:SF1">
    <property type="entry name" value="TRANS-ACONITATE 2-METHYLTRANSFERASE"/>
    <property type="match status" value="1"/>
</dbReference>
<evidence type="ECO:0000313" key="4">
    <source>
        <dbReference type="EMBL" id="KTD61984.1"/>
    </source>
</evidence>
<dbReference type="OrthoDB" id="9791837at2"/>
<dbReference type="Pfam" id="PF13649">
    <property type="entry name" value="Methyltransf_25"/>
    <property type="match status" value="1"/>
</dbReference>
<protein>
    <submittedName>
        <fullName evidence="4">Methyltransferase</fullName>
    </submittedName>
</protein>
<dbReference type="SUPFAM" id="SSF53335">
    <property type="entry name" value="S-adenosyl-L-methionine-dependent methyltransferases"/>
    <property type="match status" value="1"/>
</dbReference>
<keyword evidence="5" id="KW-1185">Reference proteome</keyword>
<keyword evidence="1 4" id="KW-0489">Methyltransferase</keyword>
<reference evidence="4 5" key="1">
    <citation type="submission" date="2015-11" db="EMBL/GenBank/DDBJ databases">
        <title>Genomic analysis of 38 Legionella species identifies large and diverse effector repertoires.</title>
        <authorList>
            <person name="Burstein D."/>
            <person name="Amaro F."/>
            <person name="Zusman T."/>
            <person name="Lifshitz Z."/>
            <person name="Cohen O."/>
            <person name="Gilbert J.A."/>
            <person name="Pupko T."/>
            <person name="Shuman H.A."/>
            <person name="Segal G."/>
        </authorList>
    </citation>
    <scope>NUCLEOTIDE SEQUENCE [LARGE SCALE GENOMIC DNA]</scope>
    <source>
        <strain evidence="4 5">Mt.St.Helens-9</strain>
    </source>
</reference>
<dbReference type="EMBL" id="LNYX01000030">
    <property type="protein sequence ID" value="KTD61984.1"/>
    <property type="molecule type" value="Genomic_DNA"/>
</dbReference>
<dbReference type="GO" id="GO:0008168">
    <property type="term" value="F:methyltransferase activity"/>
    <property type="evidence" value="ECO:0007669"/>
    <property type="project" value="UniProtKB-KW"/>
</dbReference>
<evidence type="ECO:0000259" key="3">
    <source>
        <dbReference type="Pfam" id="PF13649"/>
    </source>
</evidence>
<dbReference type="RefSeq" id="WP_058483757.1">
    <property type="nucleotide sequence ID" value="NZ_CAAAII010000008.1"/>
</dbReference>
<dbReference type="Gene3D" id="3.40.50.150">
    <property type="entry name" value="Vaccinia Virus protein VP39"/>
    <property type="match status" value="1"/>
</dbReference>
<dbReference type="AlphaFoldDB" id="A0A0W0YYJ8"/>
<dbReference type="InterPro" id="IPR029063">
    <property type="entry name" value="SAM-dependent_MTases_sf"/>
</dbReference>
<dbReference type="STRING" id="452.Lspi_1834"/>
<keyword evidence="2 4" id="KW-0808">Transferase</keyword>
<dbReference type="GO" id="GO:0032259">
    <property type="term" value="P:methylation"/>
    <property type="evidence" value="ECO:0007669"/>
    <property type="project" value="UniProtKB-KW"/>
</dbReference>
<feature type="domain" description="Methyltransferase" evidence="3">
    <location>
        <begin position="48"/>
        <end position="138"/>
    </location>
</feature>
<evidence type="ECO:0000313" key="5">
    <source>
        <dbReference type="Proteomes" id="UP000054877"/>
    </source>
</evidence>
<sequence>MGKRNSKNEVYQRYDAIVRWFDEHRSRELFERKYLDQVIAEIIHGGKILDLGCGMGEPIGQYFIQKGFRLTGVDGSGKMIALARQRFPNERFIIEDMRYFVLDERFDAIIAWHSFFHLPAEDQRQMFETFARHLKPGGVLLFTSGPSEGESLSDNGGQQIYHASLSEQEYQYLLVLHHFEIITHTVADPECGGATVWLAKYCKKRT</sequence>